<dbReference type="PROSITE" id="PS00041">
    <property type="entry name" value="HTH_ARAC_FAMILY_1"/>
    <property type="match status" value="1"/>
</dbReference>
<dbReference type="PROSITE" id="PS01124">
    <property type="entry name" value="HTH_ARAC_FAMILY_2"/>
    <property type="match status" value="1"/>
</dbReference>
<dbReference type="InterPro" id="IPR018060">
    <property type="entry name" value="HTH_AraC"/>
</dbReference>
<gene>
    <name evidence="5" type="primary">pchR</name>
    <name evidence="5" type="ORF">MBUL_03390</name>
</gene>
<keyword evidence="1" id="KW-0805">Transcription regulation</keyword>
<dbReference type="SUPFAM" id="SSF46689">
    <property type="entry name" value="Homeodomain-like"/>
    <property type="match status" value="1"/>
</dbReference>
<dbReference type="EMBL" id="LR743504">
    <property type="protein sequence ID" value="CAA2105839.1"/>
    <property type="molecule type" value="Genomic_DNA"/>
</dbReference>
<keyword evidence="3" id="KW-0804">Transcription</keyword>
<dbReference type="InterPro" id="IPR018062">
    <property type="entry name" value="HTH_AraC-typ_CS"/>
</dbReference>
<proteinExistence type="predicted"/>
<keyword evidence="2" id="KW-0238">DNA-binding</keyword>
<accession>A0A679JIP4</accession>
<evidence type="ECO:0000259" key="4">
    <source>
        <dbReference type="PROSITE" id="PS01124"/>
    </source>
</evidence>
<evidence type="ECO:0000256" key="1">
    <source>
        <dbReference type="ARBA" id="ARBA00023015"/>
    </source>
</evidence>
<dbReference type="AlphaFoldDB" id="A0A679JIP4"/>
<dbReference type="GO" id="GO:0003700">
    <property type="term" value="F:DNA-binding transcription factor activity"/>
    <property type="evidence" value="ECO:0007669"/>
    <property type="project" value="InterPro"/>
</dbReference>
<dbReference type="GO" id="GO:0043565">
    <property type="term" value="F:sequence-specific DNA binding"/>
    <property type="evidence" value="ECO:0007669"/>
    <property type="project" value="InterPro"/>
</dbReference>
<feature type="domain" description="HTH araC/xylS-type" evidence="4">
    <location>
        <begin position="214"/>
        <end position="311"/>
    </location>
</feature>
<protein>
    <submittedName>
        <fullName evidence="5">Regulatory protein PchR</fullName>
    </submittedName>
</protein>
<dbReference type="PANTHER" id="PTHR47893:SF1">
    <property type="entry name" value="REGULATORY PROTEIN PCHR"/>
    <property type="match status" value="1"/>
</dbReference>
<organism evidence="5">
    <name type="scientific">Methylobacterium bullatum</name>
    <dbReference type="NCBI Taxonomy" id="570505"/>
    <lineage>
        <taxon>Bacteria</taxon>
        <taxon>Pseudomonadati</taxon>
        <taxon>Pseudomonadota</taxon>
        <taxon>Alphaproteobacteria</taxon>
        <taxon>Hyphomicrobiales</taxon>
        <taxon>Methylobacteriaceae</taxon>
        <taxon>Methylobacterium</taxon>
    </lineage>
</organism>
<dbReference type="InterPro" id="IPR053142">
    <property type="entry name" value="PchR_regulatory_protein"/>
</dbReference>
<dbReference type="SMART" id="SM00342">
    <property type="entry name" value="HTH_ARAC"/>
    <property type="match status" value="1"/>
</dbReference>
<evidence type="ECO:0000256" key="2">
    <source>
        <dbReference type="ARBA" id="ARBA00023125"/>
    </source>
</evidence>
<evidence type="ECO:0000313" key="5">
    <source>
        <dbReference type="EMBL" id="CAA2105839.1"/>
    </source>
</evidence>
<dbReference type="InterPro" id="IPR009057">
    <property type="entry name" value="Homeodomain-like_sf"/>
</dbReference>
<dbReference type="PANTHER" id="PTHR47893">
    <property type="entry name" value="REGULATORY PROTEIN PCHR"/>
    <property type="match status" value="1"/>
</dbReference>
<dbReference type="Gene3D" id="1.10.10.60">
    <property type="entry name" value="Homeodomain-like"/>
    <property type="match status" value="1"/>
</dbReference>
<evidence type="ECO:0000256" key="3">
    <source>
        <dbReference type="ARBA" id="ARBA00023163"/>
    </source>
</evidence>
<reference evidence="5" key="1">
    <citation type="submission" date="2019-12" db="EMBL/GenBank/DDBJ databases">
        <authorList>
            <person name="Cremers G."/>
        </authorList>
    </citation>
    <scope>NUCLEOTIDE SEQUENCE</scope>
    <source>
        <strain evidence="5">Mbul1</strain>
    </source>
</reference>
<dbReference type="Pfam" id="PF12833">
    <property type="entry name" value="HTH_18"/>
    <property type="match status" value="1"/>
</dbReference>
<sequence length="311" mass="34699">MECRCDAICDWENPGTAVHPPETLSGKSAKYDVVFKEDGVTLLSTNFQSVEPIFVEAQTFPCVCMSIVLDGRAEGQTAGFDASFSPNEVWVATSNARMHIQKVIMPDLPVRTVELIVLPEWFERNEQRFLKDRPFMRMWAALNGPTSVRRRPLDARLKRIAWAVHHPPRTDGLIALHYQSRALDLLSALAEEFDHVDPKPKAPSLSAQSIERIMAVRQWIDGNPSGTTSIVSLASEFGMSPSKLRQDFCVAFGICIGSYISDRRLNYGRELIQTMGLTVSEAAYRAGYAHPANFATAFKRRFGHPPSAARS</sequence>
<name>A0A679JIP4_9HYPH</name>